<feature type="domain" description="PAS" evidence="7">
    <location>
        <begin position="137"/>
        <end position="203"/>
    </location>
</feature>
<dbReference type="InterPro" id="IPR000014">
    <property type="entry name" value="PAS"/>
</dbReference>
<dbReference type="EMBL" id="CP120682">
    <property type="protein sequence ID" value="WKN37739.1"/>
    <property type="molecule type" value="Genomic_DNA"/>
</dbReference>
<feature type="domain" description="PAC" evidence="8">
    <location>
        <begin position="208"/>
        <end position="260"/>
    </location>
</feature>
<dbReference type="EC" id="2.7.13.3" evidence="2"/>
<dbReference type="InterPro" id="IPR003594">
    <property type="entry name" value="HATPase_dom"/>
</dbReference>
<dbReference type="InterPro" id="IPR035965">
    <property type="entry name" value="PAS-like_dom_sf"/>
</dbReference>
<evidence type="ECO:0000259" key="6">
    <source>
        <dbReference type="PROSITE" id="PS50110"/>
    </source>
</evidence>
<dbReference type="PRINTS" id="PR00344">
    <property type="entry name" value="BCTRLSENSOR"/>
</dbReference>
<dbReference type="Pfam" id="PF00512">
    <property type="entry name" value="HisKA"/>
    <property type="match status" value="1"/>
</dbReference>
<dbReference type="SMART" id="SM00448">
    <property type="entry name" value="REC"/>
    <property type="match status" value="1"/>
</dbReference>
<dbReference type="GO" id="GO:0005524">
    <property type="term" value="F:ATP binding"/>
    <property type="evidence" value="ECO:0007669"/>
    <property type="project" value="UniProtKB-KW"/>
</dbReference>
<dbReference type="InterPro" id="IPR000700">
    <property type="entry name" value="PAS-assoc_C"/>
</dbReference>
<dbReference type="InterPro" id="IPR036097">
    <property type="entry name" value="HisK_dim/P_sf"/>
</dbReference>
<evidence type="ECO:0000259" key="7">
    <source>
        <dbReference type="PROSITE" id="PS50112"/>
    </source>
</evidence>
<dbReference type="PROSITE" id="PS50109">
    <property type="entry name" value="HIS_KIN"/>
    <property type="match status" value="1"/>
</dbReference>
<protein>
    <recommendedName>
        <fullName evidence="2">histidine kinase</fullName>
        <ecNumber evidence="2">2.7.13.3</ecNumber>
    </recommendedName>
</protein>
<reference evidence="9" key="2">
    <citation type="journal article" date="2024" name="Antonie Van Leeuwenhoek">
        <title>Roseihalotalea indica gen. nov., sp. nov., a halophilic Bacteroidetes from mesopelagic Southwest Indian Ocean with higher carbohydrate metabolic potential.</title>
        <authorList>
            <person name="Chen B."/>
            <person name="Zhang M."/>
            <person name="Lin D."/>
            <person name="Ye J."/>
            <person name="Tang K."/>
        </authorList>
    </citation>
    <scope>NUCLEOTIDE SEQUENCE</scope>
    <source>
        <strain evidence="9">TK19036</strain>
    </source>
</reference>
<dbReference type="InterPro" id="IPR001789">
    <property type="entry name" value="Sig_transdc_resp-reg_receiver"/>
</dbReference>
<comment type="catalytic activity">
    <reaction evidence="1">
        <text>ATP + protein L-histidine = ADP + protein N-phospho-L-histidine.</text>
        <dbReference type="EC" id="2.7.13.3"/>
    </reaction>
</comment>
<dbReference type="Pfam" id="PF13426">
    <property type="entry name" value="PAS_9"/>
    <property type="match status" value="1"/>
</dbReference>
<dbReference type="SMART" id="SM00387">
    <property type="entry name" value="HATPase_c"/>
    <property type="match status" value="1"/>
</dbReference>
<dbReference type="InterPro" id="IPR005467">
    <property type="entry name" value="His_kinase_dom"/>
</dbReference>
<evidence type="ECO:0000256" key="3">
    <source>
        <dbReference type="ARBA" id="ARBA00022553"/>
    </source>
</evidence>
<dbReference type="InterPro" id="IPR003661">
    <property type="entry name" value="HisK_dim/P_dom"/>
</dbReference>
<dbReference type="Gene3D" id="3.40.50.2300">
    <property type="match status" value="1"/>
</dbReference>
<evidence type="ECO:0000256" key="1">
    <source>
        <dbReference type="ARBA" id="ARBA00000085"/>
    </source>
</evidence>
<dbReference type="SMART" id="SM00388">
    <property type="entry name" value="HisKA"/>
    <property type="match status" value="1"/>
</dbReference>
<dbReference type="Gene3D" id="3.30.450.20">
    <property type="entry name" value="PAS domain"/>
    <property type="match status" value="1"/>
</dbReference>
<dbReference type="GO" id="GO:0000155">
    <property type="term" value="F:phosphorelay sensor kinase activity"/>
    <property type="evidence" value="ECO:0007669"/>
    <property type="project" value="InterPro"/>
</dbReference>
<feature type="domain" description="Histidine kinase" evidence="5">
    <location>
        <begin position="273"/>
        <end position="481"/>
    </location>
</feature>
<organism evidence="9">
    <name type="scientific">Roseihalotalea indica</name>
    <dbReference type="NCBI Taxonomy" id="2867963"/>
    <lineage>
        <taxon>Bacteria</taxon>
        <taxon>Pseudomonadati</taxon>
        <taxon>Bacteroidota</taxon>
        <taxon>Cytophagia</taxon>
        <taxon>Cytophagales</taxon>
        <taxon>Catalimonadaceae</taxon>
        <taxon>Roseihalotalea</taxon>
    </lineage>
</organism>
<evidence type="ECO:0000259" key="8">
    <source>
        <dbReference type="PROSITE" id="PS50113"/>
    </source>
</evidence>
<dbReference type="PROSITE" id="PS50113">
    <property type="entry name" value="PAC"/>
    <property type="match status" value="1"/>
</dbReference>
<keyword evidence="9" id="KW-0067">ATP-binding</keyword>
<dbReference type="Gene3D" id="3.30.565.10">
    <property type="entry name" value="Histidine kinase-like ATPase, C-terminal domain"/>
    <property type="match status" value="1"/>
</dbReference>
<name>A0AA49GTV5_9BACT</name>
<dbReference type="PANTHER" id="PTHR43547">
    <property type="entry name" value="TWO-COMPONENT HISTIDINE KINASE"/>
    <property type="match status" value="1"/>
</dbReference>
<dbReference type="InterPro" id="IPR011006">
    <property type="entry name" value="CheY-like_superfamily"/>
</dbReference>
<sequence length="488" mass="55689">MQKEQISLLLVDDDEDDYILVRDLLHEIQTTDFSIHWVDQFEEALSELQKDDYDVYLIDYRLGENNGLELLKKGIELGVHSPIIMLTGKGFPEIDYQAMQMGAADYLVKDGINAMVIERSIRYAINNTRTMNKLYEEEQKYRTLFEQSVNAIYITNQEDLFMNANWAMTKLVGYELHELHQLSLRELFAKPEEYTRLYQLLTRDGLIKDFETSLKHKNKKLIAGSISATRLVDSDQNLIGYQGIIADVSEKKKVQQELIRLEKMMMAANIARSIAHEVRNPLTNINLSLEQFASEITDRDDLEVYLDIIRRNTKRINELITAMLNSSKPSQLSLQECSLNDVLDKTLSLAADRIKLREVGIERQYTAKLTKLPLDQDKLVMAFLNIVNNAIEAVERGAGEIVLDTSEDEEYEYVAIKDNGHGIEPDEIDKLFDAFHTGKRGGMGLGLTSTQNIVNSHKARISVESKPGEGTCFKIIFPKKAVASLVRK</sequence>
<keyword evidence="9" id="KW-0547">Nucleotide-binding</keyword>
<dbReference type="SUPFAM" id="SSF55874">
    <property type="entry name" value="ATPase domain of HSP90 chaperone/DNA topoisomerase II/histidine kinase"/>
    <property type="match status" value="1"/>
</dbReference>
<accession>A0AA49GTV5</accession>
<dbReference type="SUPFAM" id="SSF52172">
    <property type="entry name" value="CheY-like"/>
    <property type="match status" value="1"/>
</dbReference>
<dbReference type="SUPFAM" id="SSF55785">
    <property type="entry name" value="PYP-like sensor domain (PAS domain)"/>
    <property type="match status" value="1"/>
</dbReference>
<dbReference type="Pfam" id="PF02518">
    <property type="entry name" value="HATPase_c"/>
    <property type="match status" value="1"/>
</dbReference>
<dbReference type="PROSITE" id="PS50110">
    <property type="entry name" value="RESPONSE_REGULATORY"/>
    <property type="match status" value="1"/>
</dbReference>
<feature type="domain" description="Response regulatory" evidence="6">
    <location>
        <begin position="7"/>
        <end position="124"/>
    </location>
</feature>
<keyword evidence="3 4" id="KW-0597">Phosphoprotein</keyword>
<feature type="modified residue" description="4-aspartylphosphate" evidence="4">
    <location>
        <position position="59"/>
    </location>
</feature>
<dbReference type="CDD" id="cd00156">
    <property type="entry name" value="REC"/>
    <property type="match status" value="1"/>
</dbReference>
<dbReference type="CDD" id="cd00130">
    <property type="entry name" value="PAS"/>
    <property type="match status" value="1"/>
</dbReference>
<dbReference type="InterPro" id="IPR036890">
    <property type="entry name" value="HATPase_C_sf"/>
</dbReference>
<dbReference type="PROSITE" id="PS50112">
    <property type="entry name" value="PAS"/>
    <property type="match status" value="1"/>
</dbReference>
<evidence type="ECO:0000313" key="9">
    <source>
        <dbReference type="EMBL" id="WKN37739.1"/>
    </source>
</evidence>
<dbReference type="SUPFAM" id="SSF47384">
    <property type="entry name" value="Homodimeric domain of signal transducing histidine kinase"/>
    <property type="match status" value="1"/>
</dbReference>
<dbReference type="CDD" id="cd00082">
    <property type="entry name" value="HisKA"/>
    <property type="match status" value="1"/>
</dbReference>
<evidence type="ECO:0000259" key="5">
    <source>
        <dbReference type="PROSITE" id="PS50109"/>
    </source>
</evidence>
<proteinExistence type="predicted"/>
<dbReference type="PANTHER" id="PTHR43547:SF2">
    <property type="entry name" value="HYBRID SIGNAL TRANSDUCTION HISTIDINE KINASE C"/>
    <property type="match status" value="1"/>
</dbReference>
<dbReference type="InterPro" id="IPR004358">
    <property type="entry name" value="Sig_transdc_His_kin-like_C"/>
</dbReference>
<evidence type="ECO:0000256" key="4">
    <source>
        <dbReference type="PROSITE-ProRule" id="PRU00169"/>
    </source>
</evidence>
<gene>
    <name evidence="9" type="ORF">K4G66_03330</name>
</gene>
<dbReference type="AlphaFoldDB" id="A0AA49GTV5"/>
<dbReference type="Gene3D" id="1.10.287.130">
    <property type="match status" value="1"/>
</dbReference>
<dbReference type="Pfam" id="PF00072">
    <property type="entry name" value="Response_reg"/>
    <property type="match status" value="1"/>
</dbReference>
<dbReference type="SMART" id="SM00091">
    <property type="entry name" value="PAS"/>
    <property type="match status" value="1"/>
</dbReference>
<reference evidence="9" key="1">
    <citation type="journal article" date="2023" name="Comput. Struct. Biotechnol. J.">
        <title>Discovery of a novel marine Bacteroidetes with a rich repertoire of carbohydrate-active enzymes.</title>
        <authorList>
            <person name="Chen B."/>
            <person name="Liu G."/>
            <person name="Chen Q."/>
            <person name="Wang H."/>
            <person name="Liu L."/>
            <person name="Tang K."/>
        </authorList>
    </citation>
    <scope>NUCLEOTIDE SEQUENCE</scope>
    <source>
        <strain evidence="9">TK19036</strain>
    </source>
</reference>
<dbReference type="NCBIfam" id="TIGR00229">
    <property type="entry name" value="sensory_box"/>
    <property type="match status" value="1"/>
</dbReference>
<evidence type="ECO:0000256" key="2">
    <source>
        <dbReference type="ARBA" id="ARBA00012438"/>
    </source>
</evidence>